<keyword evidence="1" id="KW-1133">Transmembrane helix</keyword>
<protein>
    <submittedName>
        <fullName evidence="2">Uncharacterized protein</fullName>
    </submittedName>
</protein>
<proteinExistence type="predicted"/>
<keyword evidence="1" id="KW-0472">Membrane</keyword>
<evidence type="ECO:0000313" key="2">
    <source>
        <dbReference type="EMBL" id="OQR70517.1"/>
    </source>
</evidence>
<gene>
    <name evidence="2" type="ORF">BIW11_11586</name>
</gene>
<evidence type="ECO:0000256" key="1">
    <source>
        <dbReference type="SAM" id="Phobius"/>
    </source>
</evidence>
<dbReference type="InParanoid" id="A0A1V9XAF1"/>
<dbReference type="Proteomes" id="UP000192247">
    <property type="component" value="Unassembled WGS sequence"/>
</dbReference>
<dbReference type="EMBL" id="MNPL01017291">
    <property type="protein sequence ID" value="OQR70517.1"/>
    <property type="molecule type" value="Genomic_DNA"/>
</dbReference>
<comment type="caution">
    <text evidence="2">The sequence shown here is derived from an EMBL/GenBank/DDBJ whole genome shotgun (WGS) entry which is preliminary data.</text>
</comment>
<dbReference type="OrthoDB" id="6505771at2759"/>
<organism evidence="2 3">
    <name type="scientific">Tropilaelaps mercedesae</name>
    <dbReference type="NCBI Taxonomy" id="418985"/>
    <lineage>
        <taxon>Eukaryota</taxon>
        <taxon>Metazoa</taxon>
        <taxon>Ecdysozoa</taxon>
        <taxon>Arthropoda</taxon>
        <taxon>Chelicerata</taxon>
        <taxon>Arachnida</taxon>
        <taxon>Acari</taxon>
        <taxon>Parasitiformes</taxon>
        <taxon>Mesostigmata</taxon>
        <taxon>Gamasina</taxon>
        <taxon>Dermanyssoidea</taxon>
        <taxon>Laelapidae</taxon>
        <taxon>Tropilaelaps</taxon>
    </lineage>
</organism>
<sequence length="114" mass="12993">MAKGVIATTESPEVFTEDVYEFTYADGLTFPSVLTPFHWSSLLPMILGGVLLTLWIIYKKTQFYFIEECFQFFCASDPAENEKTKKHKNLPLVPVTTLQPVLMPPKDDMVTIKL</sequence>
<keyword evidence="1" id="KW-0812">Transmembrane</keyword>
<feature type="transmembrane region" description="Helical" evidence="1">
    <location>
        <begin position="37"/>
        <end position="58"/>
    </location>
</feature>
<accession>A0A1V9XAF1</accession>
<dbReference type="AlphaFoldDB" id="A0A1V9XAF1"/>
<evidence type="ECO:0000313" key="3">
    <source>
        <dbReference type="Proteomes" id="UP000192247"/>
    </source>
</evidence>
<keyword evidence="3" id="KW-1185">Reference proteome</keyword>
<name>A0A1V9XAF1_9ACAR</name>
<reference evidence="2 3" key="1">
    <citation type="journal article" date="2017" name="Gigascience">
        <title>Draft genome of the honey bee ectoparasitic mite, Tropilaelaps mercedesae, is shaped by the parasitic life history.</title>
        <authorList>
            <person name="Dong X."/>
            <person name="Armstrong S.D."/>
            <person name="Xia D."/>
            <person name="Makepeace B.L."/>
            <person name="Darby A.C."/>
            <person name="Kadowaki T."/>
        </authorList>
    </citation>
    <scope>NUCLEOTIDE SEQUENCE [LARGE SCALE GENOMIC DNA]</scope>
    <source>
        <strain evidence="2">Wuxi-XJTLU</strain>
    </source>
</reference>